<proteinExistence type="predicted"/>
<name>A0AAN6MVV9_9PEZI</name>
<dbReference type="PANTHER" id="PTHR40622">
    <property type="match status" value="1"/>
</dbReference>
<feature type="compositionally biased region" description="Basic residues" evidence="1">
    <location>
        <begin position="352"/>
        <end position="370"/>
    </location>
</feature>
<feature type="signal peptide" evidence="3">
    <location>
        <begin position="1"/>
        <end position="19"/>
    </location>
</feature>
<keyword evidence="6" id="KW-1185">Reference proteome</keyword>
<feature type="region of interest" description="Disordered" evidence="1">
    <location>
        <begin position="121"/>
        <end position="147"/>
    </location>
</feature>
<feature type="compositionally biased region" description="Basic and acidic residues" evidence="1">
    <location>
        <begin position="121"/>
        <end position="137"/>
    </location>
</feature>
<comment type="caution">
    <text evidence="5">The sequence shown here is derived from an EMBL/GenBank/DDBJ whole genome shotgun (WGS) entry which is preliminary data.</text>
</comment>
<evidence type="ECO:0000256" key="2">
    <source>
        <dbReference type="SAM" id="Phobius"/>
    </source>
</evidence>
<dbReference type="Proteomes" id="UP001303889">
    <property type="component" value="Unassembled WGS sequence"/>
</dbReference>
<feature type="transmembrane region" description="Helical" evidence="2">
    <location>
        <begin position="312"/>
        <end position="345"/>
    </location>
</feature>
<dbReference type="EMBL" id="MU855323">
    <property type="protein sequence ID" value="KAK3906597.1"/>
    <property type="molecule type" value="Genomic_DNA"/>
</dbReference>
<evidence type="ECO:0000256" key="1">
    <source>
        <dbReference type="SAM" id="MobiDB-lite"/>
    </source>
</evidence>
<evidence type="ECO:0000256" key="3">
    <source>
        <dbReference type="SAM" id="SignalP"/>
    </source>
</evidence>
<protein>
    <recommendedName>
        <fullName evidence="4">DUF7728 domain-containing protein</fullName>
    </recommendedName>
</protein>
<organism evidence="5 6">
    <name type="scientific">Staphylotrichum tortipilum</name>
    <dbReference type="NCBI Taxonomy" id="2831512"/>
    <lineage>
        <taxon>Eukaryota</taxon>
        <taxon>Fungi</taxon>
        <taxon>Dikarya</taxon>
        <taxon>Ascomycota</taxon>
        <taxon>Pezizomycotina</taxon>
        <taxon>Sordariomycetes</taxon>
        <taxon>Sordariomycetidae</taxon>
        <taxon>Sordariales</taxon>
        <taxon>Chaetomiaceae</taxon>
        <taxon>Staphylotrichum</taxon>
    </lineage>
</organism>
<keyword evidence="3" id="KW-0732">Signal</keyword>
<dbReference type="Pfam" id="PF24854">
    <property type="entry name" value="DUF7728"/>
    <property type="match status" value="1"/>
</dbReference>
<sequence length="404" mass="44545">MLLTPLTVVAGLLALPANAFLIPPEVSDADVQVANTIESIGAPVPDGQVVEVACPSCPVLVHGHRGQPIQLKTHRPSHLELTFSVDSLPDHDRLLVNGFELYPSGNPLRETLLAPQVIDRKEKRHEREHDHHNDGMRSHRKGTQRLVPQPQRLGFGLHVGPAQKAADSQFVIVEVELQIIEVGSTFIDNIPNVKVKLVQDGEGRILMAQIEKGASKKLVESPNGDVTEECTTMLCKWLAAVKEKLKIVKGFGHCHKGGNMEGAMNPAHGGAGEQSHPHPHHPHPLQEGAEHWHARYPERRWGKLFKYIVAHILLPVLIGIVAGVSISLIGMAVGTVTVSLWRFFFRRRRSSSISSHRRHHSGHTHHHKAARKEAAGSDEKSGLMEHQDPPPSYEEEDTVKPAQV</sequence>
<feature type="region of interest" description="Disordered" evidence="1">
    <location>
        <begin position="262"/>
        <end position="289"/>
    </location>
</feature>
<gene>
    <name evidence="5" type="ORF">C8A05DRAFT_40623</name>
</gene>
<dbReference type="PANTHER" id="PTHR40622:SF1">
    <property type="match status" value="1"/>
</dbReference>
<feature type="domain" description="DUF7728" evidence="4">
    <location>
        <begin position="46"/>
        <end position="215"/>
    </location>
</feature>
<evidence type="ECO:0000313" key="6">
    <source>
        <dbReference type="Proteomes" id="UP001303889"/>
    </source>
</evidence>
<feature type="chain" id="PRO_5043046786" description="DUF7728 domain-containing protein" evidence="3">
    <location>
        <begin position="20"/>
        <end position="404"/>
    </location>
</feature>
<keyword evidence="2" id="KW-0472">Membrane</keyword>
<evidence type="ECO:0000259" key="4">
    <source>
        <dbReference type="Pfam" id="PF24854"/>
    </source>
</evidence>
<keyword evidence="2" id="KW-0812">Transmembrane</keyword>
<keyword evidence="2" id="KW-1133">Transmembrane helix</keyword>
<accession>A0AAN6MVV9</accession>
<dbReference type="AlphaFoldDB" id="A0AAN6MVV9"/>
<reference evidence="5" key="1">
    <citation type="journal article" date="2023" name="Mol. Phylogenet. Evol.">
        <title>Genome-scale phylogeny and comparative genomics of the fungal order Sordariales.</title>
        <authorList>
            <person name="Hensen N."/>
            <person name="Bonometti L."/>
            <person name="Westerberg I."/>
            <person name="Brannstrom I.O."/>
            <person name="Guillou S."/>
            <person name="Cros-Aarteil S."/>
            <person name="Calhoun S."/>
            <person name="Haridas S."/>
            <person name="Kuo A."/>
            <person name="Mondo S."/>
            <person name="Pangilinan J."/>
            <person name="Riley R."/>
            <person name="LaButti K."/>
            <person name="Andreopoulos B."/>
            <person name="Lipzen A."/>
            <person name="Chen C."/>
            <person name="Yan M."/>
            <person name="Daum C."/>
            <person name="Ng V."/>
            <person name="Clum A."/>
            <person name="Steindorff A."/>
            <person name="Ohm R.A."/>
            <person name="Martin F."/>
            <person name="Silar P."/>
            <person name="Natvig D.O."/>
            <person name="Lalanne C."/>
            <person name="Gautier V."/>
            <person name="Ament-Velasquez S.L."/>
            <person name="Kruys A."/>
            <person name="Hutchinson M.I."/>
            <person name="Powell A.J."/>
            <person name="Barry K."/>
            <person name="Miller A.N."/>
            <person name="Grigoriev I.V."/>
            <person name="Debuchy R."/>
            <person name="Gladieux P."/>
            <person name="Hiltunen Thoren M."/>
            <person name="Johannesson H."/>
        </authorList>
    </citation>
    <scope>NUCLEOTIDE SEQUENCE</scope>
    <source>
        <strain evidence="5">CBS 103.79</strain>
    </source>
</reference>
<evidence type="ECO:0000313" key="5">
    <source>
        <dbReference type="EMBL" id="KAK3906597.1"/>
    </source>
</evidence>
<feature type="region of interest" description="Disordered" evidence="1">
    <location>
        <begin position="352"/>
        <end position="404"/>
    </location>
</feature>
<feature type="compositionally biased region" description="Basic and acidic residues" evidence="1">
    <location>
        <begin position="371"/>
        <end position="388"/>
    </location>
</feature>
<reference evidence="5" key="2">
    <citation type="submission" date="2023-05" db="EMBL/GenBank/DDBJ databases">
        <authorList>
            <consortium name="Lawrence Berkeley National Laboratory"/>
            <person name="Steindorff A."/>
            <person name="Hensen N."/>
            <person name="Bonometti L."/>
            <person name="Westerberg I."/>
            <person name="Brannstrom I.O."/>
            <person name="Guillou S."/>
            <person name="Cros-Aarteil S."/>
            <person name="Calhoun S."/>
            <person name="Haridas S."/>
            <person name="Kuo A."/>
            <person name="Mondo S."/>
            <person name="Pangilinan J."/>
            <person name="Riley R."/>
            <person name="Labutti K."/>
            <person name="Andreopoulos B."/>
            <person name="Lipzen A."/>
            <person name="Chen C."/>
            <person name="Yanf M."/>
            <person name="Daum C."/>
            <person name="Ng V."/>
            <person name="Clum A."/>
            <person name="Ohm R."/>
            <person name="Martin F."/>
            <person name="Silar P."/>
            <person name="Natvig D."/>
            <person name="Lalanne C."/>
            <person name="Gautier V."/>
            <person name="Ament-Velasquez S.L."/>
            <person name="Kruys A."/>
            <person name="Hutchinson M.I."/>
            <person name="Powell A.J."/>
            <person name="Barry K."/>
            <person name="Miller A.N."/>
            <person name="Grigoriev I.V."/>
            <person name="Debuchy R."/>
            <person name="Gladieux P."/>
            <person name="Thoren M.H."/>
            <person name="Johannesson H."/>
        </authorList>
    </citation>
    <scope>NUCLEOTIDE SEQUENCE</scope>
    <source>
        <strain evidence="5">CBS 103.79</strain>
    </source>
</reference>
<dbReference type="InterPro" id="IPR056145">
    <property type="entry name" value="DUF7728"/>
</dbReference>